<feature type="region of interest" description="Disordered" evidence="1">
    <location>
        <begin position="1"/>
        <end position="37"/>
    </location>
</feature>
<dbReference type="PANTHER" id="PTHR12771:SF2">
    <property type="entry name" value="ELMO DOMAIN-CONTAINING PROTEIN 3"/>
    <property type="match status" value="1"/>
</dbReference>
<protein>
    <submittedName>
        <fullName evidence="3">ELMO/CED-12 family protein</fullName>
    </submittedName>
</protein>
<dbReference type="PANTHER" id="PTHR12771">
    <property type="entry name" value="ENGULFMENT AND CELL MOTILITY"/>
    <property type="match status" value="1"/>
</dbReference>
<dbReference type="Pfam" id="PF04727">
    <property type="entry name" value="ELMO_CED12"/>
    <property type="match status" value="1"/>
</dbReference>
<dbReference type="PROSITE" id="PS51335">
    <property type="entry name" value="ELMO"/>
    <property type="match status" value="1"/>
</dbReference>
<proteinExistence type="predicted"/>
<evidence type="ECO:0000313" key="3">
    <source>
        <dbReference type="EMBL" id="KAK2945250.1"/>
    </source>
</evidence>
<evidence type="ECO:0000259" key="2">
    <source>
        <dbReference type="PROSITE" id="PS51335"/>
    </source>
</evidence>
<gene>
    <name evidence="3" type="ORF">BLNAU_19826</name>
</gene>
<reference evidence="3 4" key="1">
    <citation type="journal article" date="2022" name="bioRxiv">
        <title>Genomics of Preaxostyla Flagellates Illuminates Evolutionary Transitions and the Path Towards Mitochondrial Loss.</title>
        <authorList>
            <person name="Novak L.V.F."/>
            <person name="Treitli S.C."/>
            <person name="Pyrih J."/>
            <person name="Halakuc P."/>
            <person name="Pipaliya S.V."/>
            <person name="Vacek V."/>
            <person name="Brzon O."/>
            <person name="Soukal P."/>
            <person name="Eme L."/>
            <person name="Dacks J.B."/>
            <person name="Karnkowska A."/>
            <person name="Elias M."/>
            <person name="Hampl V."/>
        </authorList>
    </citation>
    <scope>NUCLEOTIDE SEQUENCE [LARGE SCALE GENOMIC DNA]</scope>
    <source>
        <strain evidence="3">NAU3</strain>
        <tissue evidence="3">Gut</tissue>
    </source>
</reference>
<feature type="domain" description="ELMO" evidence="2">
    <location>
        <begin position="98"/>
        <end position="249"/>
    </location>
</feature>
<evidence type="ECO:0000256" key="1">
    <source>
        <dbReference type="SAM" id="MobiDB-lite"/>
    </source>
</evidence>
<evidence type="ECO:0000313" key="4">
    <source>
        <dbReference type="Proteomes" id="UP001281761"/>
    </source>
</evidence>
<feature type="compositionally biased region" description="Polar residues" evidence="1">
    <location>
        <begin position="11"/>
        <end position="30"/>
    </location>
</feature>
<comment type="caution">
    <text evidence="3">The sequence shown here is derived from an EMBL/GenBank/DDBJ whole genome shotgun (WGS) entry which is preliminary data.</text>
</comment>
<accession>A0ABQ9X4K5</accession>
<keyword evidence="4" id="KW-1185">Reference proteome</keyword>
<sequence>MSSPPPENQEDIWNNIPTTEFSEEGQNVTHQEPESPMTYEKARSLLVDFDAKSGLSAIAYKPHVRRFCFGPAVLTKANLDSVIQFMCLSKVDVSASTDSHAMLFSVFSLLTGDTGCTLTGQHWERVGFQGTDPRTDFRSCGLAALLQMLYLPSVHPKCASVIYKLSQIPSISFPYAVVSINLTAHCLNALRNGKVNKILNKQNDPFDTIMKLHAGAFLKFYSIWKSGSYSIVNVADVLQTILKSVVNNPSLVVETFEKASQAQFDEI</sequence>
<dbReference type="Proteomes" id="UP001281761">
    <property type="component" value="Unassembled WGS sequence"/>
</dbReference>
<organism evidence="3 4">
    <name type="scientific">Blattamonas nauphoetae</name>
    <dbReference type="NCBI Taxonomy" id="2049346"/>
    <lineage>
        <taxon>Eukaryota</taxon>
        <taxon>Metamonada</taxon>
        <taxon>Preaxostyla</taxon>
        <taxon>Oxymonadida</taxon>
        <taxon>Blattamonas</taxon>
    </lineage>
</organism>
<name>A0ABQ9X4K5_9EUKA</name>
<dbReference type="EMBL" id="JARBJD010000267">
    <property type="protein sequence ID" value="KAK2945250.1"/>
    <property type="molecule type" value="Genomic_DNA"/>
</dbReference>
<dbReference type="InterPro" id="IPR006816">
    <property type="entry name" value="ELMO_dom"/>
</dbReference>
<dbReference type="InterPro" id="IPR050868">
    <property type="entry name" value="ELMO_domain-containing"/>
</dbReference>